<keyword evidence="3" id="KW-1185">Reference proteome</keyword>
<feature type="signal peptide" evidence="1">
    <location>
        <begin position="1"/>
        <end position="18"/>
    </location>
</feature>
<proteinExistence type="predicted"/>
<keyword evidence="1" id="KW-0732">Signal</keyword>
<dbReference type="InterPro" id="IPR029253">
    <property type="entry name" value="CYTL1"/>
</dbReference>
<dbReference type="EMBL" id="JAHFZB010000023">
    <property type="protein sequence ID" value="KAK6475782.1"/>
    <property type="molecule type" value="Genomic_DNA"/>
</dbReference>
<dbReference type="Proteomes" id="UP001369086">
    <property type="component" value="Unassembled WGS sequence"/>
</dbReference>
<protein>
    <submittedName>
        <fullName evidence="2">Cytokine-like protein 1</fullName>
    </submittedName>
</protein>
<organism evidence="2 3">
    <name type="scientific">Huso huso</name>
    <name type="common">Beluga</name>
    <name type="synonym">Acipenser huso</name>
    <dbReference type="NCBI Taxonomy" id="61971"/>
    <lineage>
        <taxon>Eukaryota</taxon>
        <taxon>Metazoa</taxon>
        <taxon>Chordata</taxon>
        <taxon>Craniata</taxon>
        <taxon>Vertebrata</taxon>
        <taxon>Euteleostomi</taxon>
        <taxon>Actinopterygii</taxon>
        <taxon>Chondrostei</taxon>
        <taxon>Acipenseriformes</taxon>
        <taxon>Acipenseridae</taxon>
        <taxon>Huso</taxon>
    </lineage>
</organism>
<comment type="caution">
    <text evidence="2">The sequence shown here is derived from an EMBL/GenBank/DDBJ whole genome shotgun (WGS) entry which is preliminary data.</text>
</comment>
<gene>
    <name evidence="2" type="ORF">HHUSO_G23730</name>
</gene>
<sequence length="131" mass="15179">MALLQIVMLLSISVCAFCYPPTCYTRVLNLGKEITERAQRMKKLPDTERCTAHLPDLYIDVHNSCVMSKMRSYLSLVESLRDRICTEDKNVQDQIREVRRLYLITAQMCHGELVFYTDDCAELNRKATIPT</sequence>
<evidence type="ECO:0000313" key="2">
    <source>
        <dbReference type="EMBL" id="KAK6475782.1"/>
    </source>
</evidence>
<dbReference type="PANTHER" id="PTHR15974">
    <property type="entry name" value="CYTOKINE-LIKE PROTEIN 1"/>
    <property type="match status" value="1"/>
</dbReference>
<evidence type="ECO:0000256" key="1">
    <source>
        <dbReference type="SAM" id="SignalP"/>
    </source>
</evidence>
<evidence type="ECO:0000313" key="3">
    <source>
        <dbReference type="Proteomes" id="UP001369086"/>
    </source>
</evidence>
<reference evidence="2 3" key="1">
    <citation type="submission" date="2021-05" db="EMBL/GenBank/DDBJ databases">
        <authorList>
            <person name="Zahm M."/>
            <person name="Klopp C."/>
            <person name="Cabau C."/>
            <person name="Kuhl H."/>
            <person name="Suciu R."/>
            <person name="Ciorpac M."/>
            <person name="Holostenco D."/>
            <person name="Gessner J."/>
            <person name="Wuertz S."/>
            <person name="Hohne C."/>
            <person name="Stock M."/>
            <person name="Gislard M."/>
            <person name="Lluch J."/>
            <person name="Milhes M."/>
            <person name="Lampietro C."/>
            <person name="Lopez Roques C."/>
            <person name="Donnadieu C."/>
            <person name="Du K."/>
            <person name="Schartl M."/>
            <person name="Guiguen Y."/>
        </authorList>
    </citation>
    <scope>NUCLEOTIDE SEQUENCE [LARGE SCALE GENOMIC DNA]</scope>
    <source>
        <strain evidence="2">Hh-F2</strain>
        <tissue evidence="2">Blood</tissue>
    </source>
</reference>
<feature type="chain" id="PRO_5046144820" evidence="1">
    <location>
        <begin position="19"/>
        <end position="131"/>
    </location>
</feature>
<name>A0ABR0YT44_HUSHU</name>
<dbReference type="Pfam" id="PF15153">
    <property type="entry name" value="CYTL1"/>
    <property type="match status" value="1"/>
</dbReference>
<dbReference type="PANTHER" id="PTHR15974:SF0">
    <property type="entry name" value="CYTOKINE-LIKE PROTEIN 1"/>
    <property type="match status" value="1"/>
</dbReference>
<accession>A0ABR0YT44</accession>